<proteinExistence type="inferred from homology"/>
<dbReference type="PANTHER" id="PTHR10629:SF52">
    <property type="entry name" value="DNA (CYTOSINE-5)-METHYLTRANSFERASE 1"/>
    <property type="match status" value="1"/>
</dbReference>
<comment type="similarity">
    <text evidence="6 7">Belongs to the class I-like SAM-binding methyltransferase superfamily. C5-methyltransferase family.</text>
</comment>
<evidence type="ECO:0000256" key="2">
    <source>
        <dbReference type="ARBA" id="ARBA00022679"/>
    </source>
</evidence>
<evidence type="ECO:0000256" key="1">
    <source>
        <dbReference type="ARBA" id="ARBA00022603"/>
    </source>
</evidence>
<evidence type="ECO:0000256" key="6">
    <source>
        <dbReference type="PROSITE-ProRule" id="PRU01016"/>
    </source>
</evidence>
<dbReference type="PANTHER" id="PTHR10629">
    <property type="entry name" value="CYTOSINE-SPECIFIC METHYLTRANSFERASE"/>
    <property type="match status" value="1"/>
</dbReference>
<dbReference type="EC" id="2.1.1.37" evidence="8"/>
<evidence type="ECO:0000256" key="5">
    <source>
        <dbReference type="ARBA" id="ARBA00047422"/>
    </source>
</evidence>
<protein>
    <recommendedName>
        <fullName evidence="8">Cytosine-specific methyltransferase</fullName>
        <ecNumber evidence="8">2.1.1.37</ecNumber>
    </recommendedName>
</protein>
<evidence type="ECO:0000256" key="3">
    <source>
        <dbReference type="ARBA" id="ARBA00022691"/>
    </source>
</evidence>
<dbReference type="REBASE" id="268663">
    <property type="entry name" value="M.PpiDE2AORF18030P"/>
</dbReference>
<dbReference type="InterPro" id="IPR018117">
    <property type="entry name" value="C5_DNA_meth_AS"/>
</dbReference>
<feature type="active site" evidence="6">
    <location>
        <position position="84"/>
    </location>
</feature>
<dbReference type="EMBL" id="CP031761">
    <property type="protein sequence ID" value="AXR03774.1"/>
    <property type="molecule type" value="Genomic_DNA"/>
</dbReference>
<dbReference type="AlphaFoldDB" id="A0AAD0RKR9"/>
<dbReference type="InterPro" id="IPR001525">
    <property type="entry name" value="C5_MeTfrase"/>
</dbReference>
<dbReference type="InterPro" id="IPR029063">
    <property type="entry name" value="SAM-dependent_MTases_sf"/>
</dbReference>
<dbReference type="PROSITE" id="PS51679">
    <property type="entry name" value="SAM_MT_C5"/>
    <property type="match status" value="1"/>
</dbReference>
<evidence type="ECO:0000256" key="8">
    <source>
        <dbReference type="RuleBase" id="RU000417"/>
    </source>
</evidence>
<dbReference type="Pfam" id="PF00145">
    <property type="entry name" value="DNA_methylase"/>
    <property type="match status" value="1"/>
</dbReference>
<keyword evidence="1 6" id="KW-0489">Methyltransferase</keyword>
<comment type="catalytic activity">
    <reaction evidence="5 8">
        <text>a 2'-deoxycytidine in DNA + S-adenosyl-L-methionine = a 5-methyl-2'-deoxycytidine in DNA + S-adenosyl-L-homocysteine + H(+)</text>
        <dbReference type="Rhea" id="RHEA:13681"/>
        <dbReference type="Rhea" id="RHEA-COMP:11369"/>
        <dbReference type="Rhea" id="RHEA-COMP:11370"/>
        <dbReference type="ChEBI" id="CHEBI:15378"/>
        <dbReference type="ChEBI" id="CHEBI:57856"/>
        <dbReference type="ChEBI" id="CHEBI:59789"/>
        <dbReference type="ChEBI" id="CHEBI:85452"/>
        <dbReference type="ChEBI" id="CHEBI:85454"/>
        <dbReference type="EC" id="2.1.1.37"/>
    </reaction>
</comment>
<reference evidence="9 10" key="1">
    <citation type="submission" date="2018-08" db="EMBL/GenBank/DDBJ databases">
        <title>Whole Genome Sequences of Two Pseudoalteromonas piscicida Strains, DE1-A and DE2-A, which Exhibit Strong Antibacterial Activity against Vibrio vulnificus.</title>
        <authorList>
            <person name="Richards G.P."/>
            <person name="Needleman D.S."/>
            <person name="Watson M.A."/>
            <person name="Polson S.W."/>
        </authorList>
    </citation>
    <scope>NUCLEOTIDE SEQUENCE [LARGE SCALE GENOMIC DNA]</scope>
    <source>
        <strain evidence="9 10">DE2-A</strain>
    </source>
</reference>
<keyword evidence="4" id="KW-0680">Restriction system</keyword>
<name>A0AAD0RKR9_PSEO7</name>
<accession>A0AAD0RKR9</accession>
<dbReference type="Proteomes" id="UP000258102">
    <property type="component" value="Chromosome 1"/>
</dbReference>
<dbReference type="PROSITE" id="PS00095">
    <property type="entry name" value="C5_MTASE_2"/>
    <property type="match status" value="1"/>
</dbReference>
<dbReference type="InterPro" id="IPR031303">
    <property type="entry name" value="C5_meth_CS"/>
</dbReference>
<keyword evidence="2 6" id="KW-0808">Transferase</keyword>
<dbReference type="RefSeq" id="WP_088532113.1">
    <property type="nucleotide sequence ID" value="NZ_CP021646.1"/>
</dbReference>
<evidence type="ECO:0000313" key="9">
    <source>
        <dbReference type="EMBL" id="AXR03774.1"/>
    </source>
</evidence>
<evidence type="ECO:0000256" key="4">
    <source>
        <dbReference type="ARBA" id="ARBA00022747"/>
    </source>
</evidence>
<dbReference type="NCBIfam" id="TIGR00675">
    <property type="entry name" value="dcm"/>
    <property type="match status" value="1"/>
</dbReference>
<evidence type="ECO:0000256" key="7">
    <source>
        <dbReference type="RuleBase" id="RU000416"/>
    </source>
</evidence>
<dbReference type="GO" id="GO:0032259">
    <property type="term" value="P:methylation"/>
    <property type="evidence" value="ECO:0007669"/>
    <property type="project" value="UniProtKB-KW"/>
</dbReference>
<dbReference type="GO" id="GO:0009307">
    <property type="term" value="P:DNA restriction-modification system"/>
    <property type="evidence" value="ECO:0007669"/>
    <property type="project" value="UniProtKB-KW"/>
</dbReference>
<dbReference type="Gene3D" id="3.40.50.150">
    <property type="entry name" value="Vaccinia Virus protein VP39"/>
    <property type="match status" value="1"/>
</dbReference>
<dbReference type="PRINTS" id="PR00105">
    <property type="entry name" value="C5METTRFRASE"/>
</dbReference>
<dbReference type="Gene3D" id="3.90.120.10">
    <property type="entry name" value="DNA Methylase, subunit A, domain 2"/>
    <property type="match status" value="1"/>
</dbReference>
<dbReference type="PROSITE" id="PS00094">
    <property type="entry name" value="C5_MTASE_1"/>
    <property type="match status" value="1"/>
</dbReference>
<dbReference type="GO" id="GO:0003886">
    <property type="term" value="F:DNA (cytosine-5-)-methyltransferase activity"/>
    <property type="evidence" value="ECO:0007669"/>
    <property type="project" value="UniProtKB-EC"/>
</dbReference>
<keyword evidence="3 6" id="KW-0949">S-adenosyl-L-methionine</keyword>
<dbReference type="SUPFAM" id="SSF53335">
    <property type="entry name" value="S-adenosyl-L-methionine-dependent methyltransferases"/>
    <property type="match status" value="1"/>
</dbReference>
<gene>
    <name evidence="9" type="ORF">D0511_18030</name>
</gene>
<sequence length="384" mass="43114">MPTKKSYKVVDLYSGCGGFGLGAELAGFETFAAIDVDTTLQSSYKINFPNTRVLNADLSKTNSDTWKMIIGDERIDVVIGGPPCQGYSRMGHSDKNDPRRSLLGHFFRNVNLINPKLFVMENVEGLLDSKNVNELKVSLDILDNKYKVLTPFVVDASDYGAPTKRRRVIVVGYNPELVNECDISELIPKNIKRNTVKDAISDLAHPIKQSKDKQDLGWAQLDTKEPISSYAKAMRKKPRNGLGDNTALNRLMNNETSGFFETIHSKQVLERYAALKQGEVDKTSRGKRLDWQGLCPTLRAGTGSDKGSHQAVRPIHPEQNRVITVREAARLQGFPDWFIFHPTKWHSFRMIGNSVSPLMAKHILEVLKKKIKLQEAQNTKHLIG</sequence>
<organism evidence="9 10">
    <name type="scientific">Pseudoalteromonas piscicida</name>
    <dbReference type="NCBI Taxonomy" id="43662"/>
    <lineage>
        <taxon>Bacteria</taxon>
        <taxon>Pseudomonadati</taxon>
        <taxon>Pseudomonadota</taxon>
        <taxon>Gammaproteobacteria</taxon>
        <taxon>Alteromonadales</taxon>
        <taxon>Pseudoalteromonadaceae</taxon>
        <taxon>Pseudoalteromonas</taxon>
    </lineage>
</organism>
<dbReference type="InterPro" id="IPR050390">
    <property type="entry name" value="C5-Methyltransferase"/>
</dbReference>
<evidence type="ECO:0000313" key="10">
    <source>
        <dbReference type="Proteomes" id="UP000258102"/>
    </source>
</evidence>
<dbReference type="KEGG" id="ppis:B1L02_17950"/>